<keyword evidence="2" id="KW-1185">Reference proteome</keyword>
<name>A0A2H9TN57_9FUNG</name>
<evidence type="ECO:0000313" key="1">
    <source>
        <dbReference type="EMBL" id="PJF19159.1"/>
    </source>
</evidence>
<gene>
    <name evidence="1" type="ORF">PSACC_01008</name>
</gene>
<accession>A0A2H9TN57</accession>
<evidence type="ECO:0000313" key="2">
    <source>
        <dbReference type="Proteomes" id="UP000240830"/>
    </source>
</evidence>
<organism evidence="1 2">
    <name type="scientific">Paramicrosporidium saccamoebae</name>
    <dbReference type="NCBI Taxonomy" id="1246581"/>
    <lineage>
        <taxon>Eukaryota</taxon>
        <taxon>Fungi</taxon>
        <taxon>Fungi incertae sedis</taxon>
        <taxon>Cryptomycota</taxon>
        <taxon>Cryptomycota incertae sedis</taxon>
        <taxon>Paramicrosporidium</taxon>
    </lineage>
</organism>
<dbReference type="EMBL" id="MTSL01000075">
    <property type="protein sequence ID" value="PJF19159.1"/>
    <property type="molecule type" value="Genomic_DNA"/>
</dbReference>
<dbReference type="AlphaFoldDB" id="A0A2H9TN57"/>
<proteinExistence type="predicted"/>
<sequence length="118" mass="13644">MVAVRRRSRLACEIQRYCSTDDFNGMSYTQLQRLVQLHKEHEGMLPARRIVAQVSKEVGLAQTQIRKWFKEQTDNVLEERDSDLIETRIQKVSERIEAAGKILTQASCHLHSASKFLS</sequence>
<evidence type="ECO:0008006" key="3">
    <source>
        <dbReference type="Google" id="ProtNLM"/>
    </source>
</evidence>
<dbReference type="Proteomes" id="UP000240830">
    <property type="component" value="Unassembled WGS sequence"/>
</dbReference>
<protein>
    <recommendedName>
        <fullName evidence="3">Homeobox domain-containing protein</fullName>
    </recommendedName>
</protein>
<reference evidence="1 2" key="1">
    <citation type="submission" date="2016-10" db="EMBL/GenBank/DDBJ databases">
        <title>The genome of Paramicrosporidium saccamoebae is the missing link in understanding Cryptomycota and Microsporidia evolution.</title>
        <authorList>
            <person name="Quandt C.A."/>
            <person name="Beaudet D."/>
            <person name="Corsaro D."/>
            <person name="Michel R."/>
            <person name="Corradi N."/>
            <person name="James T."/>
        </authorList>
    </citation>
    <scope>NUCLEOTIDE SEQUENCE [LARGE SCALE GENOMIC DNA]</scope>
    <source>
        <strain evidence="1 2">KSL3</strain>
    </source>
</reference>
<comment type="caution">
    <text evidence="1">The sequence shown here is derived from an EMBL/GenBank/DDBJ whole genome shotgun (WGS) entry which is preliminary data.</text>
</comment>